<keyword evidence="6" id="KW-0464">Manganese</keyword>
<keyword evidence="3" id="KW-0479">Metal-binding</keyword>
<keyword evidence="5" id="KW-0460">Magnesium</keyword>
<evidence type="ECO:0000259" key="7">
    <source>
        <dbReference type="PROSITE" id="PS51462"/>
    </source>
</evidence>
<dbReference type="GO" id="GO:0046872">
    <property type="term" value="F:metal ion binding"/>
    <property type="evidence" value="ECO:0007669"/>
    <property type="project" value="UniProtKB-KW"/>
</dbReference>
<dbReference type="InterPro" id="IPR015797">
    <property type="entry name" value="NUDIX_hydrolase-like_dom_sf"/>
</dbReference>
<protein>
    <submittedName>
        <fullName evidence="8">NUDIX-like hydrolase</fullName>
    </submittedName>
</protein>
<name>A0A101FF29_9THEO</name>
<evidence type="ECO:0000256" key="3">
    <source>
        <dbReference type="ARBA" id="ARBA00022723"/>
    </source>
</evidence>
<dbReference type="InterPro" id="IPR045121">
    <property type="entry name" value="CoAse"/>
</dbReference>
<dbReference type="GO" id="GO:0010945">
    <property type="term" value="F:coenzyme A diphosphatase activity"/>
    <property type="evidence" value="ECO:0007669"/>
    <property type="project" value="InterPro"/>
</dbReference>
<accession>A0A101FF29</accession>
<sequence length="214" mass="24343">MQLQRRLSDRPGLLGREDHLNTAVLMLLMPVDGEYHFVLEERQLEIPQGGEICFPGGAFDPEQDADTAQTAIRETVEELGIAKERLELLGALGTLYTSMGAIVDAYVGVCRLRGLDELRINTSEVKSAFTIPVSRFENTSPEEYRALVRVHPTYTEENTGQVRILFPSAELGLPERYSRPWGSRTHRILVYRMGPRIVWGVTARLIYELLRRMR</sequence>
<comment type="cofactor">
    <cofactor evidence="2">
        <name>Mg(2+)</name>
        <dbReference type="ChEBI" id="CHEBI:18420"/>
    </cofactor>
</comment>
<gene>
    <name evidence="8" type="ORF">XD66_1442</name>
</gene>
<dbReference type="Proteomes" id="UP000053326">
    <property type="component" value="Unassembled WGS sequence"/>
</dbReference>
<evidence type="ECO:0000256" key="2">
    <source>
        <dbReference type="ARBA" id="ARBA00001946"/>
    </source>
</evidence>
<dbReference type="PROSITE" id="PS51462">
    <property type="entry name" value="NUDIX"/>
    <property type="match status" value="1"/>
</dbReference>
<evidence type="ECO:0000256" key="1">
    <source>
        <dbReference type="ARBA" id="ARBA00001936"/>
    </source>
</evidence>
<dbReference type="AlphaFoldDB" id="A0A101FF29"/>
<keyword evidence="4 8" id="KW-0378">Hydrolase</keyword>
<organism evidence="8 9">
    <name type="scientific">Thermacetogenium phaeum</name>
    <dbReference type="NCBI Taxonomy" id="85874"/>
    <lineage>
        <taxon>Bacteria</taxon>
        <taxon>Bacillati</taxon>
        <taxon>Bacillota</taxon>
        <taxon>Clostridia</taxon>
        <taxon>Thermoanaerobacterales</taxon>
        <taxon>Thermoanaerobacteraceae</taxon>
        <taxon>Thermacetogenium</taxon>
    </lineage>
</organism>
<dbReference type="PANTHER" id="PTHR12992:SF11">
    <property type="entry name" value="MITOCHONDRIAL COENZYME A DIPHOSPHATASE NUDT8"/>
    <property type="match status" value="1"/>
</dbReference>
<dbReference type="Gene3D" id="3.90.79.10">
    <property type="entry name" value="Nucleoside Triphosphate Pyrophosphohydrolase"/>
    <property type="match status" value="1"/>
</dbReference>
<dbReference type="CDD" id="cd03426">
    <property type="entry name" value="NUDIX_CoAse_Nudt7"/>
    <property type="match status" value="1"/>
</dbReference>
<dbReference type="Pfam" id="PF00293">
    <property type="entry name" value="NUDIX"/>
    <property type="match status" value="1"/>
</dbReference>
<evidence type="ECO:0000256" key="4">
    <source>
        <dbReference type="ARBA" id="ARBA00022801"/>
    </source>
</evidence>
<evidence type="ECO:0000313" key="8">
    <source>
        <dbReference type="EMBL" id="KUK35849.1"/>
    </source>
</evidence>
<evidence type="ECO:0000256" key="6">
    <source>
        <dbReference type="ARBA" id="ARBA00023211"/>
    </source>
</evidence>
<comment type="cofactor">
    <cofactor evidence="1">
        <name>Mn(2+)</name>
        <dbReference type="ChEBI" id="CHEBI:29035"/>
    </cofactor>
</comment>
<feature type="domain" description="Nudix hydrolase" evidence="7">
    <location>
        <begin position="17"/>
        <end position="152"/>
    </location>
</feature>
<proteinExistence type="predicted"/>
<dbReference type="SUPFAM" id="SSF55811">
    <property type="entry name" value="Nudix"/>
    <property type="match status" value="1"/>
</dbReference>
<reference evidence="9" key="1">
    <citation type="journal article" date="2015" name="MBio">
        <title>Genome-Resolved Metagenomic Analysis Reveals Roles for Candidate Phyla and Other Microbial Community Members in Biogeochemical Transformations in Oil Reservoirs.</title>
        <authorList>
            <person name="Hu P."/>
            <person name="Tom L."/>
            <person name="Singh A."/>
            <person name="Thomas B.C."/>
            <person name="Baker B.J."/>
            <person name="Piceno Y.M."/>
            <person name="Andersen G.L."/>
            <person name="Banfield J.F."/>
        </authorList>
    </citation>
    <scope>NUCLEOTIDE SEQUENCE [LARGE SCALE GENOMIC DNA]</scope>
</reference>
<dbReference type="PANTHER" id="PTHR12992">
    <property type="entry name" value="NUDIX HYDROLASE"/>
    <property type="match status" value="1"/>
</dbReference>
<dbReference type="EMBL" id="LGFO01000236">
    <property type="protein sequence ID" value="KUK35849.1"/>
    <property type="molecule type" value="Genomic_DNA"/>
</dbReference>
<evidence type="ECO:0000313" key="9">
    <source>
        <dbReference type="Proteomes" id="UP000053326"/>
    </source>
</evidence>
<evidence type="ECO:0000256" key="5">
    <source>
        <dbReference type="ARBA" id="ARBA00022842"/>
    </source>
</evidence>
<dbReference type="InterPro" id="IPR000086">
    <property type="entry name" value="NUDIX_hydrolase_dom"/>
</dbReference>
<comment type="caution">
    <text evidence="8">The sequence shown here is derived from an EMBL/GenBank/DDBJ whole genome shotgun (WGS) entry which is preliminary data.</text>
</comment>